<sequence length="265" mass="30936">MLFKILVSFFLIFYIKISSAEILTCEYETSSWNFAEPVYICAVDSFEIFNRDRVSIDGANGEHFAGHSDDNVQGFGIFRAYNLHYFPRNIDKVFKNVIWIAVHKSNLQEIHQNDLKVFPDLKYLYLDNNEIEVLEADLFKFNTKLKLLWIDNNPYKHIDSNVFSHLENLKTLRIGKCKKGIYFDHADTETDAFMLVRKIEEGKCVDETYSTTTTTEIITMAPETTTKITNEENDDENISIFNILLILFIVILSIILIFVLKEMFF</sequence>
<dbReference type="PANTHER" id="PTHR24373">
    <property type="entry name" value="SLIT RELATED LEUCINE-RICH REPEAT NEURONAL PROTEIN"/>
    <property type="match status" value="1"/>
</dbReference>
<keyword evidence="2" id="KW-0812">Transmembrane</keyword>
<gene>
    <name evidence="4" type="ORF">PVAND_015852</name>
</gene>
<organism evidence="4 5">
    <name type="scientific">Polypedilum vanderplanki</name>
    <name type="common">Sleeping chironomid midge</name>
    <dbReference type="NCBI Taxonomy" id="319348"/>
    <lineage>
        <taxon>Eukaryota</taxon>
        <taxon>Metazoa</taxon>
        <taxon>Ecdysozoa</taxon>
        <taxon>Arthropoda</taxon>
        <taxon>Hexapoda</taxon>
        <taxon>Insecta</taxon>
        <taxon>Pterygota</taxon>
        <taxon>Neoptera</taxon>
        <taxon>Endopterygota</taxon>
        <taxon>Diptera</taxon>
        <taxon>Nematocera</taxon>
        <taxon>Chironomoidea</taxon>
        <taxon>Chironomidae</taxon>
        <taxon>Chironominae</taxon>
        <taxon>Polypedilum</taxon>
        <taxon>Polypedilum</taxon>
    </lineage>
</organism>
<evidence type="ECO:0000256" key="3">
    <source>
        <dbReference type="SAM" id="SignalP"/>
    </source>
</evidence>
<protein>
    <submittedName>
        <fullName evidence="4">Uncharacterized protein</fullName>
    </submittedName>
</protein>
<dbReference type="InterPro" id="IPR001611">
    <property type="entry name" value="Leu-rich_rpt"/>
</dbReference>
<dbReference type="Proteomes" id="UP001107558">
    <property type="component" value="Chromosome 4"/>
</dbReference>
<accession>A0A9J6BEC9</accession>
<proteinExistence type="predicted"/>
<dbReference type="PANTHER" id="PTHR24373:SF393">
    <property type="entry name" value="PROTEIN SLIT-LIKE PROTEIN"/>
    <property type="match status" value="1"/>
</dbReference>
<dbReference type="SUPFAM" id="SSF52058">
    <property type="entry name" value="L domain-like"/>
    <property type="match status" value="1"/>
</dbReference>
<feature type="signal peptide" evidence="3">
    <location>
        <begin position="1"/>
        <end position="20"/>
    </location>
</feature>
<dbReference type="EMBL" id="JADBJN010000004">
    <property type="protein sequence ID" value="KAG5667886.1"/>
    <property type="molecule type" value="Genomic_DNA"/>
</dbReference>
<keyword evidence="1 3" id="KW-0732">Signal</keyword>
<comment type="caution">
    <text evidence="4">The sequence shown here is derived from an EMBL/GenBank/DDBJ whole genome shotgun (WGS) entry which is preliminary data.</text>
</comment>
<evidence type="ECO:0000313" key="4">
    <source>
        <dbReference type="EMBL" id="KAG5667886.1"/>
    </source>
</evidence>
<keyword evidence="2" id="KW-1133">Transmembrane helix</keyword>
<evidence type="ECO:0000256" key="1">
    <source>
        <dbReference type="ARBA" id="ARBA00022729"/>
    </source>
</evidence>
<dbReference type="Gene3D" id="3.80.10.10">
    <property type="entry name" value="Ribonuclease Inhibitor"/>
    <property type="match status" value="1"/>
</dbReference>
<keyword evidence="2" id="KW-0472">Membrane</keyword>
<dbReference type="AlphaFoldDB" id="A0A9J6BEC9"/>
<feature type="chain" id="PRO_5039945340" evidence="3">
    <location>
        <begin position="21"/>
        <end position="265"/>
    </location>
</feature>
<evidence type="ECO:0000256" key="2">
    <source>
        <dbReference type="SAM" id="Phobius"/>
    </source>
</evidence>
<dbReference type="OrthoDB" id="676979at2759"/>
<dbReference type="Pfam" id="PF13855">
    <property type="entry name" value="LRR_8"/>
    <property type="match status" value="1"/>
</dbReference>
<evidence type="ECO:0000313" key="5">
    <source>
        <dbReference type="Proteomes" id="UP001107558"/>
    </source>
</evidence>
<name>A0A9J6BEC9_POLVA</name>
<reference evidence="4" key="1">
    <citation type="submission" date="2021-03" db="EMBL/GenBank/DDBJ databases">
        <title>Chromosome level genome of the anhydrobiotic midge Polypedilum vanderplanki.</title>
        <authorList>
            <person name="Yoshida Y."/>
            <person name="Kikawada T."/>
            <person name="Gusev O."/>
        </authorList>
    </citation>
    <scope>NUCLEOTIDE SEQUENCE</scope>
    <source>
        <strain evidence="4">NIAS01</strain>
        <tissue evidence="4">Whole body or cell culture</tissue>
    </source>
</reference>
<dbReference type="InterPro" id="IPR032675">
    <property type="entry name" value="LRR_dom_sf"/>
</dbReference>
<keyword evidence="5" id="KW-1185">Reference proteome</keyword>
<dbReference type="InterPro" id="IPR050328">
    <property type="entry name" value="Dev_Immune_Receptor"/>
</dbReference>
<feature type="transmembrane region" description="Helical" evidence="2">
    <location>
        <begin position="240"/>
        <end position="260"/>
    </location>
</feature>